<dbReference type="EMBL" id="SWLB01000012">
    <property type="protein sequence ID" value="KAF3331765.1"/>
    <property type="molecule type" value="Genomic_DNA"/>
</dbReference>
<feature type="region of interest" description="Disordered" evidence="1">
    <location>
        <begin position="16"/>
        <end position="60"/>
    </location>
</feature>
<accession>A0A833QSM6</accession>
<evidence type="ECO:0000313" key="3">
    <source>
        <dbReference type="Proteomes" id="UP000623129"/>
    </source>
</evidence>
<name>A0A833QSM6_9POAL</name>
<keyword evidence="3" id="KW-1185">Reference proteome</keyword>
<evidence type="ECO:0000313" key="2">
    <source>
        <dbReference type="EMBL" id="KAF3331765.1"/>
    </source>
</evidence>
<protein>
    <submittedName>
        <fullName evidence="2">Uncharacterized protein</fullName>
    </submittedName>
</protein>
<evidence type="ECO:0000256" key="1">
    <source>
        <dbReference type="SAM" id="MobiDB-lite"/>
    </source>
</evidence>
<gene>
    <name evidence="2" type="ORF">FCM35_KLT03171</name>
</gene>
<proteinExistence type="predicted"/>
<reference evidence="2" key="1">
    <citation type="submission" date="2020-01" db="EMBL/GenBank/DDBJ databases">
        <title>Genome sequence of Kobresia littledalei, the first chromosome-level genome in the family Cyperaceae.</title>
        <authorList>
            <person name="Qu G."/>
        </authorList>
    </citation>
    <scope>NUCLEOTIDE SEQUENCE</scope>
    <source>
        <strain evidence="2">C.B.Clarke</strain>
        <tissue evidence="2">Leaf</tissue>
    </source>
</reference>
<comment type="caution">
    <text evidence="2">The sequence shown here is derived from an EMBL/GenBank/DDBJ whole genome shotgun (WGS) entry which is preliminary data.</text>
</comment>
<feature type="compositionally biased region" description="Basic and acidic residues" evidence="1">
    <location>
        <begin position="16"/>
        <end position="35"/>
    </location>
</feature>
<dbReference type="AlphaFoldDB" id="A0A833QSM6"/>
<sequence>MAIYALHKAVDDIEVNKPEAGDEKTNLEKRSRGQTEEFESEEKEYSKRCRGSSKSKDKAR</sequence>
<organism evidence="2 3">
    <name type="scientific">Carex littledalei</name>
    <dbReference type="NCBI Taxonomy" id="544730"/>
    <lineage>
        <taxon>Eukaryota</taxon>
        <taxon>Viridiplantae</taxon>
        <taxon>Streptophyta</taxon>
        <taxon>Embryophyta</taxon>
        <taxon>Tracheophyta</taxon>
        <taxon>Spermatophyta</taxon>
        <taxon>Magnoliopsida</taxon>
        <taxon>Liliopsida</taxon>
        <taxon>Poales</taxon>
        <taxon>Cyperaceae</taxon>
        <taxon>Cyperoideae</taxon>
        <taxon>Cariceae</taxon>
        <taxon>Carex</taxon>
        <taxon>Carex subgen. Euthyceras</taxon>
    </lineage>
</organism>
<dbReference type="Proteomes" id="UP000623129">
    <property type="component" value="Unassembled WGS sequence"/>
</dbReference>